<evidence type="ECO:0000313" key="2">
    <source>
        <dbReference type="EMBL" id="ONF62264.1"/>
    </source>
</evidence>
<dbReference type="InterPro" id="IPR010982">
    <property type="entry name" value="Lambda_DNA-bd_dom_sf"/>
</dbReference>
<dbReference type="SUPFAM" id="SSF47413">
    <property type="entry name" value="lambda repressor-like DNA-binding domains"/>
    <property type="match status" value="1"/>
</dbReference>
<dbReference type="RefSeq" id="WP_063275895.1">
    <property type="nucleotide sequence ID" value="NZ_LQMT02000042.1"/>
</dbReference>
<dbReference type="AlphaFoldDB" id="A0A1W2LHN6"/>
<comment type="caution">
    <text evidence="2">The sequence shown here is derived from an EMBL/GenBank/DDBJ whole genome shotgun (WGS) entry which is preliminary data.</text>
</comment>
<sequence>MTENARGRAALAEKMDDRRAYLRIKWQDVAKRAVLSIATLGRVRSGKGELTTDTKYAIEDALEWERGSIDAILDGGEPTPKPETPPVPAAGGNPRALIAEWTPAEIARVETMSFDEIEAEGRTIGRFSGDDARARYLHDAAVIKLHRAPESTRNTKKSRSLGS</sequence>
<dbReference type="GO" id="GO:0003677">
    <property type="term" value="F:DNA binding"/>
    <property type="evidence" value="ECO:0007669"/>
    <property type="project" value="InterPro"/>
</dbReference>
<dbReference type="Proteomes" id="UP000076660">
    <property type="component" value="Unassembled WGS sequence"/>
</dbReference>
<dbReference type="OrthoDB" id="3538837at2"/>
<feature type="region of interest" description="Disordered" evidence="1">
    <location>
        <begin position="73"/>
        <end position="94"/>
    </location>
</feature>
<name>A0A1W2LHN6_9PSEU</name>
<evidence type="ECO:0000313" key="3">
    <source>
        <dbReference type="Proteomes" id="UP000076660"/>
    </source>
</evidence>
<reference evidence="2 3" key="1">
    <citation type="submission" date="2016-12" db="EMBL/GenBank/DDBJ databases">
        <title>Amycolatopsis keratiniphila subsp. keratiniphila genome sequencing and assembly.</title>
        <authorList>
            <person name="Mayilraj S."/>
            <person name="Kaur N."/>
        </authorList>
    </citation>
    <scope>NUCLEOTIDE SEQUENCE [LARGE SCALE GENOMIC DNA]</scope>
    <source>
        <strain evidence="2 3">DSM 44409</strain>
    </source>
</reference>
<organism evidence="2 3">
    <name type="scientific">Amycolatopsis keratiniphila subsp. keratiniphila</name>
    <dbReference type="NCBI Taxonomy" id="227715"/>
    <lineage>
        <taxon>Bacteria</taxon>
        <taxon>Bacillati</taxon>
        <taxon>Actinomycetota</taxon>
        <taxon>Actinomycetes</taxon>
        <taxon>Pseudonocardiales</taxon>
        <taxon>Pseudonocardiaceae</taxon>
        <taxon>Amycolatopsis</taxon>
        <taxon>Amycolatopsis japonica group</taxon>
    </lineage>
</organism>
<evidence type="ECO:0000256" key="1">
    <source>
        <dbReference type="SAM" id="MobiDB-lite"/>
    </source>
</evidence>
<protein>
    <submittedName>
        <fullName evidence="2">Uncharacterized protein</fullName>
    </submittedName>
</protein>
<accession>A0A1W2LHN6</accession>
<dbReference type="EMBL" id="LQMT02000042">
    <property type="protein sequence ID" value="ONF62264.1"/>
    <property type="molecule type" value="Genomic_DNA"/>
</dbReference>
<proteinExistence type="predicted"/>
<gene>
    <name evidence="2" type="ORF">AVR91_0238535</name>
</gene>
<feature type="compositionally biased region" description="Pro residues" evidence="1">
    <location>
        <begin position="79"/>
        <end position="88"/>
    </location>
</feature>